<feature type="region of interest" description="Disordered" evidence="1">
    <location>
        <begin position="94"/>
        <end position="126"/>
    </location>
</feature>
<feature type="compositionally biased region" description="Basic and acidic residues" evidence="1">
    <location>
        <begin position="107"/>
        <end position="126"/>
    </location>
</feature>
<evidence type="ECO:0000313" key="2">
    <source>
        <dbReference type="EMBL" id="TMQ66139.1"/>
    </source>
</evidence>
<dbReference type="AlphaFoldDB" id="A0A538TR83"/>
<proteinExistence type="predicted"/>
<gene>
    <name evidence="2" type="ORF">E6K78_06765</name>
</gene>
<protein>
    <submittedName>
        <fullName evidence="2">Uncharacterized protein</fullName>
    </submittedName>
</protein>
<name>A0A538TR83_UNCEI</name>
<sequence length="126" mass="13782">MSLSCRHCGAAVTLGEPIGREATCASCGSDLHACWQCRHFDTRYNNSCRETMADPVEDKDRRNFCEYFSFSPGAFHAGTNERQATARAKLEGLFGPTAPGAAPRSAGEARAKLESLFRKPPLEPEE</sequence>
<dbReference type="EMBL" id="VBOY01000061">
    <property type="protein sequence ID" value="TMQ66139.1"/>
    <property type="molecule type" value="Genomic_DNA"/>
</dbReference>
<evidence type="ECO:0000256" key="1">
    <source>
        <dbReference type="SAM" id="MobiDB-lite"/>
    </source>
</evidence>
<dbReference type="Proteomes" id="UP000316609">
    <property type="component" value="Unassembled WGS sequence"/>
</dbReference>
<reference evidence="2 3" key="1">
    <citation type="journal article" date="2019" name="Nat. Microbiol.">
        <title>Mediterranean grassland soil C-N compound turnover is dependent on rainfall and depth, and is mediated by genomically divergent microorganisms.</title>
        <authorList>
            <person name="Diamond S."/>
            <person name="Andeer P.F."/>
            <person name="Li Z."/>
            <person name="Crits-Christoph A."/>
            <person name="Burstein D."/>
            <person name="Anantharaman K."/>
            <person name="Lane K.R."/>
            <person name="Thomas B.C."/>
            <person name="Pan C."/>
            <person name="Northen T.R."/>
            <person name="Banfield J.F."/>
        </authorList>
    </citation>
    <scope>NUCLEOTIDE SEQUENCE [LARGE SCALE GENOMIC DNA]</scope>
    <source>
        <strain evidence="2">WS_8</strain>
    </source>
</reference>
<accession>A0A538TR83</accession>
<comment type="caution">
    <text evidence="2">The sequence shown here is derived from an EMBL/GenBank/DDBJ whole genome shotgun (WGS) entry which is preliminary data.</text>
</comment>
<evidence type="ECO:0000313" key="3">
    <source>
        <dbReference type="Proteomes" id="UP000316609"/>
    </source>
</evidence>
<organism evidence="2 3">
    <name type="scientific">Eiseniibacteriota bacterium</name>
    <dbReference type="NCBI Taxonomy" id="2212470"/>
    <lineage>
        <taxon>Bacteria</taxon>
        <taxon>Candidatus Eiseniibacteriota</taxon>
    </lineage>
</organism>